<proteinExistence type="predicted"/>
<evidence type="ECO:0000313" key="2">
    <source>
        <dbReference type="EMBL" id="CRZ01228.1"/>
    </source>
</evidence>
<keyword evidence="1" id="KW-0472">Membrane</keyword>
<reference evidence="2" key="1">
    <citation type="submission" date="2015-04" db="EMBL/GenBank/DDBJ databases">
        <title>The genome sequence of the plant pathogenic Rhizarian Plasmodiophora brassicae reveals insights in its biotrophic life cycle and the origin of chitin synthesis.</title>
        <authorList>
            <person name="Schwelm A."/>
            <person name="Fogelqvist J."/>
            <person name="Knaust A."/>
            <person name="Julke S."/>
            <person name="Lilja T."/>
            <person name="Dhandapani V."/>
            <person name="Bonilla-Rosso G."/>
            <person name="Karlsson M."/>
            <person name="Shevchenko A."/>
            <person name="Choi S.R."/>
            <person name="Kim H.G."/>
            <person name="Park J.Y."/>
            <person name="Lim Y.P."/>
            <person name="Ludwig-Muller J."/>
            <person name="Dixelius C."/>
        </authorList>
    </citation>
    <scope>NUCLEOTIDE SEQUENCE</scope>
    <source>
        <tissue evidence="2">Potato root galls</tissue>
    </source>
</reference>
<name>A0A0H5QGT7_9EUKA</name>
<protein>
    <submittedName>
        <fullName evidence="2">Uncharacterized protein</fullName>
    </submittedName>
</protein>
<evidence type="ECO:0000256" key="1">
    <source>
        <dbReference type="SAM" id="Phobius"/>
    </source>
</evidence>
<keyword evidence="1" id="KW-0812">Transmembrane</keyword>
<accession>A0A0H5QGT7</accession>
<dbReference type="EMBL" id="HACM01000786">
    <property type="protein sequence ID" value="CRZ01228.1"/>
    <property type="molecule type" value="Transcribed_RNA"/>
</dbReference>
<dbReference type="AlphaFoldDB" id="A0A0H5QGT7"/>
<organism evidence="2">
    <name type="scientific">Spongospora subterranea</name>
    <dbReference type="NCBI Taxonomy" id="70186"/>
    <lineage>
        <taxon>Eukaryota</taxon>
        <taxon>Sar</taxon>
        <taxon>Rhizaria</taxon>
        <taxon>Endomyxa</taxon>
        <taxon>Phytomyxea</taxon>
        <taxon>Plasmodiophorida</taxon>
        <taxon>Plasmodiophoridae</taxon>
        <taxon>Spongospora</taxon>
    </lineage>
</organism>
<sequence length="113" mass="12820">MNPPVKRFLFTILRGGPDGLAWDFHNGGLKFETPCLRQQRVGLLGRARLMGLASVVYLSCVVCELLHMSGVYLFIKTKEVPFYIVVDCMNRGCLVWSSMSPCCLWQGDFMNIR</sequence>
<feature type="transmembrane region" description="Helical" evidence="1">
    <location>
        <begin position="49"/>
        <end position="75"/>
    </location>
</feature>
<keyword evidence="1" id="KW-1133">Transmembrane helix</keyword>